<reference evidence="1" key="1">
    <citation type="submission" date="2020-08" db="EMBL/GenBank/DDBJ databases">
        <title>Multicomponent nature underlies the extraordinary mechanical properties of spider dragline silk.</title>
        <authorList>
            <person name="Kono N."/>
            <person name="Nakamura H."/>
            <person name="Mori M."/>
            <person name="Yoshida Y."/>
            <person name="Ohtoshi R."/>
            <person name="Malay A.D."/>
            <person name="Moran D.A.P."/>
            <person name="Tomita M."/>
            <person name="Numata K."/>
            <person name="Arakawa K."/>
        </authorList>
    </citation>
    <scope>NUCLEOTIDE SEQUENCE</scope>
</reference>
<evidence type="ECO:0000313" key="2">
    <source>
        <dbReference type="Proteomes" id="UP000887159"/>
    </source>
</evidence>
<dbReference type="EMBL" id="BMAU01021215">
    <property type="protein sequence ID" value="GFX99958.1"/>
    <property type="molecule type" value="Genomic_DNA"/>
</dbReference>
<protein>
    <submittedName>
        <fullName evidence="1">Uncharacterized protein</fullName>
    </submittedName>
</protein>
<name>A0A8X6V5E4_TRICX</name>
<dbReference type="Proteomes" id="UP000887159">
    <property type="component" value="Unassembled WGS sequence"/>
</dbReference>
<keyword evidence="2" id="KW-1185">Reference proteome</keyword>
<dbReference type="AlphaFoldDB" id="A0A8X6V5E4"/>
<proteinExistence type="predicted"/>
<evidence type="ECO:0000313" key="1">
    <source>
        <dbReference type="EMBL" id="GFX99958.1"/>
    </source>
</evidence>
<organism evidence="1 2">
    <name type="scientific">Trichonephila clavipes</name>
    <name type="common">Golden silk orbweaver</name>
    <name type="synonym">Nephila clavipes</name>
    <dbReference type="NCBI Taxonomy" id="2585209"/>
    <lineage>
        <taxon>Eukaryota</taxon>
        <taxon>Metazoa</taxon>
        <taxon>Ecdysozoa</taxon>
        <taxon>Arthropoda</taxon>
        <taxon>Chelicerata</taxon>
        <taxon>Arachnida</taxon>
        <taxon>Araneae</taxon>
        <taxon>Araneomorphae</taxon>
        <taxon>Entelegynae</taxon>
        <taxon>Araneoidea</taxon>
        <taxon>Nephilidae</taxon>
        <taxon>Trichonephila</taxon>
    </lineage>
</organism>
<comment type="caution">
    <text evidence="1">The sequence shown here is derived from an EMBL/GenBank/DDBJ whole genome shotgun (WGS) entry which is preliminary data.</text>
</comment>
<accession>A0A8X6V5E4</accession>
<gene>
    <name evidence="1" type="ORF">TNCV_259951</name>
</gene>
<sequence length="84" mass="9687">MKSSCGAHCCTGEDSLPNSKLELAENRRGISDSCLTLYKRSDDSHLHDEQQLLCLNRVYQPQCLRFFLSCLDCVQLFVDQHHVW</sequence>